<evidence type="ECO:0000256" key="4">
    <source>
        <dbReference type="ARBA" id="ARBA00023015"/>
    </source>
</evidence>
<keyword evidence="10" id="KW-1185">Reference proteome</keyword>
<evidence type="ECO:0000313" key="9">
    <source>
        <dbReference type="EMBL" id="THC88457.1"/>
    </source>
</evidence>
<sequence>MSDDVDIQQEILQRTLQEVVQEENDEVANPCVICLEPVSESALAVPCQHANFDFLCLMSWLEQRRTCPLCKSDVQSVLERDMVLTADDALQARGHKRPMTPFYDGKMCTVISYIRSELALIAFRNIANLPPTCSIAKKISFRAPANGYGRLENRRSNNAEFLLEYVIAILRTVDIKGSAGQAEDLLRDFLGRDNARLFLHELQAWLRSPFTSLEDWDRNVQYEDAAPRVGTSTGRQDPLTSDRTSTPVYRGRGRGFRDGVTKSHYLRRPQHQGRSNDPLARARRLQHARNRYAPD</sequence>
<dbReference type="InterPro" id="IPR001841">
    <property type="entry name" value="Znf_RING"/>
</dbReference>
<dbReference type="VEuPathDB" id="FungiDB:EYZ11_012098"/>
<dbReference type="GO" id="GO:0006513">
    <property type="term" value="P:protein monoubiquitination"/>
    <property type="evidence" value="ECO:0007669"/>
    <property type="project" value="TreeGrafter"/>
</dbReference>
<proteinExistence type="predicted"/>
<keyword evidence="4" id="KW-0805">Transcription regulation</keyword>
<dbReference type="STRING" id="1220188.A0A4S3J384"/>
<dbReference type="PANTHER" id="PTHR46077:SF1">
    <property type="entry name" value="TOP1 BINDING ARGININE_SERINE RICH PROTEIN, E3 UBIQUITIN LIGASE"/>
    <property type="match status" value="1"/>
</dbReference>
<evidence type="ECO:0000256" key="6">
    <source>
        <dbReference type="PROSITE-ProRule" id="PRU00175"/>
    </source>
</evidence>
<dbReference type="GO" id="GO:0008270">
    <property type="term" value="F:zinc ion binding"/>
    <property type="evidence" value="ECO:0007669"/>
    <property type="project" value="UniProtKB-KW"/>
</dbReference>
<evidence type="ECO:0000256" key="5">
    <source>
        <dbReference type="ARBA" id="ARBA00023163"/>
    </source>
</evidence>
<dbReference type="EMBL" id="SOSA01000842">
    <property type="protein sequence ID" value="THC88457.1"/>
    <property type="molecule type" value="Genomic_DNA"/>
</dbReference>
<dbReference type="Proteomes" id="UP000308092">
    <property type="component" value="Unassembled WGS sequence"/>
</dbReference>
<keyword evidence="3" id="KW-0808">Transferase</keyword>
<keyword evidence="6" id="KW-0862">Zinc</keyword>
<dbReference type="Pfam" id="PF13639">
    <property type="entry name" value="zf-RING_2"/>
    <property type="match status" value="1"/>
</dbReference>
<keyword evidence="6" id="KW-0479">Metal-binding</keyword>
<evidence type="ECO:0000259" key="8">
    <source>
        <dbReference type="PROSITE" id="PS50089"/>
    </source>
</evidence>
<gene>
    <name evidence="9" type="ORF">EYZ11_012098</name>
</gene>
<dbReference type="AlphaFoldDB" id="A0A4S3J384"/>
<dbReference type="SMART" id="SM00184">
    <property type="entry name" value="RING"/>
    <property type="match status" value="1"/>
</dbReference>
<dbReference type="GO" id="GO:0000209">
    <property type="term" value="P:protein polyubiquitination"/>
    <property type="evidence" value="ECO:0007669"/>
    <property type="project" value="TreeGrafter"/>
</dbReference>
<evidence type="ECO:0000313" key="10">
    <source>
        <dbReference type="Proteomes" id="UP000308092"/>
    </source>
</evidence>
<dbReference type="Gene3D" id="3.30.40.10">
    <property type="entry name" value="Zinc/RING finger domain, C3HC4 (zinc finger)"/>
    <property type="match status" value="1"/>
</dbReference>
<accession>A0A4S3J384</accession>
<protein>
    <recommendedName>
        <fullName evidence="2">RING-type E3 ubiquitin transferase</fullName>
        <ecNumber evidence="2">2.3.2.27</ecNumber>
    </recommendedName>
</protein>
<comment type="catalytic activity">
    <reaction evidence="1">
        <text>S-ubiquitinyl-[E2 ubiquitin-conjugating enzyme]-L-cysteine + [acceptor protein]-L-lysine = [E2 ubiquitin-conjugating enzyme]-L-cysteine + N(6)-ubiquitinyl-[acceptor protein]-L-lysine.</text>
        <dbReference type="EC" id="2.3.2.27"/>
    </reaction>
</comment>
<evidence type="ECO:0000256" key="1">
    <source>
        <dbReference type="ARBA" id="ARBA00000900"/>
    </source>
</evidence>
<dbReference type="EC" id="2.3.2.27" evidence="2"/>
<feature type="region of interest" description="Disordered" evidence="7">
    <location>
        <begin position="227"/>
        <end position="279"/>
    </location>
</feature>
<comment type="caution">
    <text evidence="9">The sequence shown here is derived from an EMBL/GenBank/DDBJ whole genome shotgun (WGS) entry which is preliminary data.</text>
</comment>
<evidence type="ECO:0000256" key="7">
    <source>
        <dbReference type="SAM" id="MobiDB-lite"/>
    </source>
</evidence>
<keyword evidence="6" id="KW-0863">Zinc-finger</keyword>
<evidence type="ECO:0000256" key="3">
    <source>
        <dbReference type="ARBA" id="ARBA00022679"/>
    </source>
</evidence>
<dbReference type="SUPFAM" id="SSF57850">
    <property type="entry name" value="RING/U-box"/>
    <property type="match status" value="1"/>
</dbReference>
<reference evidence="9 10" key="1">
    <citation type="submission" date="2019-03" db="EMBL/GenBank/DDBJ databases">
        <title>The genome sequence of a newly discovered highly antifungal drug resistant Aspergillus species, Aspergillus tanneri NIH 1004.</title>
        <authorList>
            <person name="Mounaud S."/>
            <person name="Singh I."/>
            <person name="Joardar V."/>
            <person name="Pakala S."/>
            <person name="Pakala S."/>
            <person name="Venepally P."/>
            <person name="Hoover J."/>
            <person name="Nierman W."/>
            <person name="Chung J."/>
            <person name="Losada L."/>
        </authorList>
    </citation>
    <scope>NUCLEOTIDE SEQUENCE [LARGE SCALE GENOMIC DNA]</scope>
    <source>
        <strain evidence="9 10">NIH1004</strain>
    </source>
</reference>
<name>A0A4S3J384_9EURO</name>
<dbReference type="GO" id="GO:0061630">
    <property type="term" value="F:ubiquitin protein ligase activity"/>
    <property type="evidence" value="ECO:0007669"/>
    <property type="project" value="UniProtKB-EC"/>
</dbReference>
<evidence type="ECO:0000256" key="2">
    <source>
        <dbReference type="ARBA" id="ARBA00012483"/>
    </source>
</evidence>
<feature type="compositionally biased region" description="Polar residues" evidence="7">
    <location>
        <begin position="230"/>
        <end position="247"/>
    </location>
</feature>
<dbReference type="PROSITE" id="PS50089">
    <property type="entry name" value="ZF_RING_2"/>
    <property type="match status" value="1"/>
</dbReference>
<dbReference type="InterPro" id="IPR013083">
    <property type="entry name" value="Znf_RING/FYVE/PHD"/>
</dbReference>
<keyword evidence="5" id="KW-0804">Transcription</keyword>
<organism evidence="9 10">
    <name type="scientific">Aspergillus tanneri</name>
    <dbReference type="NCBI Taxonomy" id="1220188"/>
    <lineage>
        <taxon>Eukaryota</taxon>
        <taxon>Fungi</taxon>
        <taxon>Dikarya</taxon>
        <taxon>Ascomycota</taxon>
        <taxon>Pezizomycotina</taxon>
        <taxon>Eurotiomycetes</taxon>
        <taxon>Eurotiomycetidae</taxon>
        <taxon>Eurotiales</taxon>
        <taxon>Aspergillaceae</taxon>
        <taxon>Aspergillus</taxon>
        <taxon>Aspergillus subgen. Circumdati</taxon>
    </lineage>
</organism>
<feature type="domain" description="RING-type" evidence="8">
    <location>
        <begin position="31"/>
        <end position="71"/>
    </location>
</feature>
<dbReference type="PANTHER" id="PTHR46077">
    <property type="entry name" value="E3 UBIQUITIN-PROTEIN LIGASE TOPORS"/>
    <property type="match status" value="1"/>
</dbReference>